<accession>A0A3E4M9K9</accession>
<sequence>MKNKLMLAITKIGDLLLENKITSLEEEPEWKDIYLDIPSYQRPYKWTTKNVNQLIDDIDESMKAGKELYRVGTLILHKHVKDHEECKALVYNAEAEINTILHKHQFGYLNDGKSEIISLVENDTLYKNYLMKQICDKSQIYNNEIVLQVEKKVSVSEQKNRCTMVRTGYKWNKQPVWNPSNNLLSENTEVVFTDKAIYFLFGGTSMRYPYNKIVNMGFNRAEFMLPAQAYFDVKTTSPFPHQFFMWSKLEKEKARKLSLFLSCISGFKYME</sequence>
<dbReference type="EMBL" id="QSQQ01000016">
    <property type="protein sequence ID" value="RGK46354.1"/>
    <property type="molecule type" value="Genomic_DNA"/>
</dbReference>
<evidence type="ECO:0000313" key="3">
    <source>
        <dbReference type="Proteomes" id="UP000261208"/>
    </source>
</evidence>
<reference evidence="2 3" key="1">
    <citation type="submission" date="2018-08" db="EMBL/GenBank/DDBJ databases">
        <title>A genome reference for cultivated species of the human gut microbiota.</title>
        <authorList>
            <person name="Zou Y."/>
            <person name="Xue W."/>
            <person name="Luo G."/>
        </authorList>
    </citation>
    <scope>NUCLEOTIDE SEQUENCE [LARGE SCALE GENOMIC DNA]</scope>
    <source>
        <strain evidence="2 3">TF11-11</strain>
    </source>
</reference>
<organism evidence="2 3">
    <name type="scientific">Dorea formicigenerans</name>
    <dbReference type="NCBI Taxonomy" id="39486"/>
    <lineage>
        <taxon>Bacteria</taxon>
        <taxon>Bacillati</taxon>
        <taxon>Bacillota</taxon>
        <taxon>Clostridia</taxon>
        <taxon>Lachnospirales</taxon>
        <taxon>Lachnospiraceae</taxon>
        <taxon>Dorea</taxon>
    </lineage>
</organism>
<comment type="caution">
    <text evidence="2">The sequence shown here is derived from an EMBL/GenBank/DDBJ whole genome shotgun (WGS) entry which is preliminary data.</text>
</comment>
<dbReference type="RefSeq" id="WP_117650349.1">
    <property type="nucleotide sequence ID" value="NZ_QSQQ01000016.1"/>
</dbReference>
<dbReference type="Pfam" id="PF03235">
    <property type="entry name" value="GmrSD_N"/>
    <property type="match status" value="1"/>
</dbReference>
<gene>
    <name evidence="2" type="ORF">DXD10_11970</name>
</gene>
<proteinExistence type="predicted"/>
<protein>
    <submittedName>
        <fullName evidence="2">DUF262 domain-containing protein</fullName>
    </submittedName>
</protein>
<dbReference type="AlphaFoldDB" id="A0A3E4M9K9"/>
<evidence type="ECO:0000259" key="1">
    <source>
        <dbReference type="Pfam" id="PF03235"/>
    </source>
</evidence>
<dbReference type="Proteomes" id="UP000261208">
    <property type="component" value="Unassembled WGS sequence"/>
</dbReference>
<feature type="domain" description="GmrSD restriction endonucleases N-terminal" evidence="1">
    <location>
        <begin position="35"/>
        <end position="83"/>
    </location>
</feature>
<name>A0A3E4M9K9_9FIRM</name>
<evidence type="ECO:0000313" key="2">
    <source>
        <dbReference type="EMBL" id="RGK46354.1"/>
    </source>
</evidence>
<dbReference type="InterPro" id="IPR004919">
    <property type="entry name" value="GmrSD_N"/>
</dbReference>